<dbReference type="GO" id="GO:0005886">
    <property type="term" value="C:plasma membrane"/>
    <property type="evidence" value="ECO:0007669"/>
    <property type="project" value="TreeGrafter"/>
</dbReference>
<protein>
    <submittedName>
        <fullName evidence="4">Tyrosine-protein kinase YwqD</fullName>
        <ecNumber evidence="4">2.7.10.2</ecNumber>
    </submittedName>
</protein>
<dbReference type="GO" id="GO:0004715">
    <property type="term" value="F:non-membrane spanning protein tyrosine kinase activity"/>
    <property type="evidence" value="ECO:0007669"/>
    <property type="project" value="UniProtKB-EC"/>
</dbReference>
<keyword evidence="2" id="KW-0067">ATP-binding</keyword>
<feature type="region of interest" description="Disordered" evidence="3">
    <location>
        <begin position="1"/>
        <end position="23"/>
    </location>
</feature>
<keyword evidence="4" id="KW-0418">Kinase</keyword>
<dbReference type="InterPro" id="IPR027417">
    <property type="entry name" value="P-loop_NTPase"/>
</dbReference>
<dbReference type="Proteomes" id="UP000188729">
    <property type="component" value="Unassembled WGS sequence"/>
</dbReference>
<evidence type="ECO:0000313" key="4">
    <source>
        <dbReference type="EMBL" id="ONF96197.1"/>
    </source>
</evidence>
<keyword evidence="4" id="KW-0808">Transferase</keyword>
<evidence type="ECO:0000256" key="2">
    <source>
        <dbReference type="ARBA" id="ARBA00022840"/>
    </source>
</evidence>
<dbReference type="AlphaFoldDB" id="A0A1V2EUM5"/>
<feature type="compositionally biased region" description="Basic and acidic residues" evidence="3">
    <location>
        <begin position="1"/>
        <end position="10"/>
    </location>
</feature>
<proteinExistence type="predicted"/>
<sequence length="306" mass="32499">MSGTVEKERLPAAAVEASDARTAGANIASVPEQENMPGHARPQADLAIVEEASATLNPPDETSRLVSSTPACGAALPGAAVATRAETDSRGDAFDYVYSRRIACLSDPADAAAASYRSLQTHLMAGHVRDGRRGLALCAPHRETGCTTVAVNLAVAFAQAGINTLLVDANLHRPAVLDFIRPSSPAGGLAQMLAAGPDRRIDEVRRQVRPNLSILYAGGAPAKAHDLIANRWFKQIIDDCMRSYEFTIVDTPALCDGTDARHIAMSVRYGLVIARRDVTLLSGVRTAIDELSSDRVRLIGSFLADF</sequence>
<dbReference type="STRING" id="1915074.SPHI_14260"/>
<evidence type="ECO:0000256" key="1">
    <source>
        <dbReference type="ARBA" id="ARBA00022741"/>
    </source>
</evidence>
<dbReference type="EMBL" id="MPSB01000005">
    <property type="protein sequence ID" value="ONF96197.1"/>
    <property type="molecule type" value="Genomic_DNA"/>
</dbReference>
<dbReference type="CDD" id="cd05387">
    <property type="entry name" value="BY-kinase"/>
    <property type="match status" value="1"/>
</dbReference>
<dbReference type="EC" id="2.7.10.2" evidence="4"/>
<gene>
    <name evidence="4" type="primary">ywqD</name>
    <name evidence="4" type="ORF">SPHI_14260</name>
</gene>
<accession>A0A1V2EUM5</accession>
<evidence type="ECO:0000313" key="5">
    <source>
        <dbReference type="Proteomes" id="UP000188729"/>
    </source>
</evidence>
<keyword evidence="1" id="KW-0547">Nucleotide-binding</keyword>
<dbReference type="PANTHER" id="PTHR32309:SF13">
    <property type="entry name" value="FERRIC ENTEROBACTIN TRANSPORT PROTEIN FEPE"/>
    <property type="match status" value="1"/>
</dbReference>
<dbReference type="SUPFAM" id="SSF52540">
    <property type="entry name" value="P-loop containing nucleoside triphosphate hydrolases"/>
    <property type="match status" value="1"/>
</dbReference>
<name>A0A1V2EUM5_9SPHN</name>
<dbReference type="InterPro" id="IPR005702">
    <property type="entry name" value="Wzc-like_C"/>
</dbReference>
<keyword evidence="5" id="KW-1185">Reference proteome</keyword>
<comment type="caution">
    <text evidence="4">The sequence shown here is derived from an EMBL/GenBank/DDBJ whole genome shotgun (WGS) entry which is preliminary data.</text>
</comment>
<dbReference type="Gene3D" id="3.40.50.300">
    <property type="entry name" value="P-loop containing nucleotide triphosphate hydrolases"/>
    <property type="match status" value="1"/>
</dbReference>
<evidence type="ECO:0000256" key="3">
    <source>
        <dbReference type="SAM" id="MobiDB-lite"/>
    </source>
</evidence>
<dbReference type="PANTHER" id="PTHR32309">
    <property type="entry name" value="TYROSINE-PROTEIN KINASE"/>
    <property type="match status" value="1"/>
</dbReference>
<dbReference type="InterPro" id="IPR050445">
    <property type="entry name" value="Bact_polysacc_biosynth/exp"/>
</dbReference>
<organism evidence="4 5">
    <name type="scientific">Sphingomonas jeddahensis</name>
    <dbReference type="NCBI Taxonomy" id="1915074"/>
    <lineage>
        <taxon>Bacteria</taxon>
        <taxon>Pseudomonadati</taxon>
        <taxon>Pseudomonadota</taxon>
        <taxon>Alphaproteobacteria</taxon>
        <taxon>Sphingomonadales</taxon>
        <taxon>Sphingomonadaceae</taxon>
        <taxon>Sphingomonas</taxon>
    </lineage>
</organism>
<reference evidence="4 5" key="1">
    <citation type="submission" date="2016-11" db="EMBL/GenBank/DDBJ databases">
        <title>Genome sequence of Sphingomonas jeddahensis G39.</title>
        <authorList>
            <person name="Poehlein A."/>
            <person name="Wuebbeler J.H."/>
            <person name="Steinbuechel A."/>
            <person name="Daniel R."/>
        </authorList>
    </citation>
    <scope>NUCLEOTIDE SEQUENCE [LARGE SCALE GENOMIC DNA]</scope>
    <source>
        <strain evidence="4 5">G39</strain>
    </source>
</reference>